<reference evidence="1" key="1">
    <citation type="submission" date="2021-04" db="EMBL/GenBank/DDBJ databases">
        <authorList>
            <person name="Rodrigo-Torres L."/>
            <person name="Arahal R. D."/>
            <person name="Lucena T."/>
        </authorList>
    </citation>
    <scope>NUCLEOTIDE SEQUENCE</scope>
    <source>
        <strain evidence="1">CECT 9275</strain>
    </source>
</reference>
<keyword evidence="2" id="KW-1185">Reference proteome</keyword>
<gene>
    <name evidence="1" type="ORF">DYBT9275_06000</name>
</gene>
<protein>
    <submittedName>
        <fullName evidence="1">Uncharacterized protein</fullName>
    </submittedName>
</protein>
<evidence type="ECO:0000313" key="2">
    <source>
        <dbReference type="Proteomes" id="UP000680038"/>
    </source>
</evidence>
<organism evidence="1 2">
    <name type="scientific">Dyadobacter helix</name>
    <dbReference type="NCBI Taxonomy" id="2822344"/>
    <lineage>
        <taxon>Bacteria</taxon>
        <taxon>Pseudomonadati</taxon>
        <taxon>Bacteroidota</taxon>
        <taxon>Cytophagia</taxon>
        <taxon>Cytophagales</taxon>
        <taxon>Spirosomataceae</taxon>
        <taxon>Dyadobacter</taxon>
    </lineage>
</organism>
<evidence type="ECO:0000313" key="1">
    <source>
        <dbReference type="EMBL" id="CAG5018432.1"/>
    </source>
</evidence>
<accession>A0A916JIS5</accession>
<dbReference type="AlphaFoldDB" id="A0A916JIS5"/>
<proteinExistence type="predicted"/>
<dbReference type="Proteomes" id="UP000680038">
    <property type="component" value="Unassembled WGS sequence"/>
</dbReference>
<dbReference type="EMBL" id="CAJRAF010000004">
    <property type="protein sequence ID" value="CAG5018432.1"/>
    <property type="molecule type" value="Genomic_DNA"/>
</dbReference>
<name>A0A916JIS5_9BACT</name>
<comment type="caution">
    <text evidence="1">The sequence shown here is derived from an EMBL/GenBank/DDBJ whole genome shotgun (WGS) entry which is preliminary data.</text>
</comment>
<sequence>MERLTFMVQFFREPYLKKIDMDDPQFKEGAWVKEKNGTNGMTVIRYLSDGQLLCRYTNAEGVEEEGEFKASDLEVLQN</sequence>